<organism evidence="1 2">
    <name type="scientific">Ceratitis capitata</name>
    <name type="common">Mediterranean fruit fly</name>
    <name type="synonym">Tephritis capitata</name>
    <dbReference type="NCBI Taxonomy" id="7213"/>
    <lineage>
        <taxon>Eukaryota</taxon>
        <taxon>Metazoa</taxon>
        <taxon>Ecdysozoa</taxon>
        <taxon>Arthropoda</taxon>
        <taxon>Hexapoda</taxon>
        <taxon>Insecta</taxon>
        <taxon>Pterygota</taxon>
        <taxon>Neoptera</taxon>
        <taxon>Endopterygota</taxon>
        <taxon>Diptera</taxon>
        <taxon>Brachycera</taxon>
        <taxon>Muscomorpha</taxon>
        <taxon>Tephritoidea</taxon>
        <taxon>Tephritidae</taxon>
        <taxon>Ceratitis</taxon>
        <taxon>Ceratitis</taxon>
    </lineage>
</organism>
<name>A0A811VFD7_CERCA</name>
<keyword evidence="2" id="KW-1185">Reference proteome</keyword>
<proteinExistence type="predicted"/>
<gene>
    <name evidence="1" type="ORF">CCAP1982_LOCUS21772</name>
</gene>
<evidence type="ECO:0000313" key="1">
    <source>
        <dbReference type="EMBL" id="CAD7013741.1"/>
    </source>
</evidence>
<dbReference type="Proteomes" id="UP000606786">
    <property type="component" value="Unassembled WGS sequence"/>
</dbReference>
<feature type="non-terminal residue" evidence="1">
    <location>
        <position position="61"/>
    </location>
</feature>
<feature type="non-terminal residue" evidence="1">
    <location>
        <position position="1"/>
    </location>
</feature>
<protein>
    <submittedName>
        <fullName evidence="1">(Mediterranean fruit fly) hypothetical protein</fullName>
    </submittedName>
</protein>
<sequence>SKQPNVHINKRNLRHSDIKAINARLYVIRNNKKNILARVYNYFYKPCDHPTITSLIVVTTI</sequence>
<dbReference type="EMBL" id="CAJHJT010000056">
    <property type="protein sequence ID" value="CAD7013741.1"/>
    <property type="molecule type" value="Genomic_DNA"/>
</dbReference>
<comment type="caution">
    <text evidence="1">The sequence shown here is derived from an EMBL/GenBank/DDBJ whole genome shotgun (WGS) entry which is preliminary data.</text>
</comment>
<evidence type="ECO:0000313" key="2">
    <source>
        <dbReference type="Proteomes" id="UP000606786"/>
    </source>
</evidence>
<accession>A0A811VFD7</accession>
<dbReference type="AlphaFoldDB" id="A0A811VFD7"/>
<reference evidence="1" key="1">
    <citation type="submission" date="2020-11" db="EMBL/GenBank/DDBJ databases">
        <authorList>
            <person name="Whitehead M."/>
        </authorList>
    </citation>
    <scope>NUCLEOTIDE SEQUENCE</scope>
    <source>
        <strain evidence="1">EGII</strain>
    </source>
</reference>